<comment type="function">
    <text evidence="7">Supplies heptaprenyl diphosphate, the precursor for the side chain of the isoprenoid quinone menaquinone-7 (MQ-7).</text>
</comment>
<dbReference type="InterPro" id="IPR033749">
    <property type="entry name" value="Polyprenyl_synt_CS"/>
</dbReference>
<evidence type="ECO:0000313" key="12">
    <source>
        <dbReference type="EMBL" id="RNB75349.1"/>
    </source>
</evidence>
<dbReference type="PANTHER" id="PTHR12001:SF69">
    <property type="entry name" value="ALL TRANS-POLYPRENYL-DIPHOSPHATE SYNTHASE PDSS1"/>
    <property type="match status" value="1"/>
</dbReference>
<evidence type="ECO:0000256" key="2">
    <source>
        <dbReference type="ARBA" id="ARBA00006706"/>
    </source>
</evidence>
<dbReference type="CDD" id="cd00685">
    <property type="entry name" value="Trans_IPPS_HT"/>
    <property type="match status" value="1"/>
</dbReference>
<evidence type="ECO:0000256" key="7">
    <source>
        <dbReference type="ARBA" id="ARBA00055604"/>
    </source>
</evidence>
<dbReference type="AlphaFoldDB" id="A0A3M8CI62"/>
<comment type="similarity">
    <text evidence="2 11">Belongs to the FPP/GGPP synthase family.</text>
</comment>
<keyword evidence="13" id="KW-1185">Reference proteome</keyword>
<dbReference type="Proteomes" id="UP000282028">
    <property type="component" value="Unassembled WGS sequence"/>
</dbReference>
<protein>
    <recommendedName>
        <fullName evidence="10">Heptaprenyl diphosphate synthase component 2</fullName>
        <ecNumber evidence="9">2.5.1.30</ecNumber>
    </recommendedName>
</protein>
<comment type="subunit">
    <text evidence="8">Heterodimer of component I and II.</text>
</comment>
<dbReference type="NCBIfam" id="TIGR02748">
    <property type="entry name" value="GerC3_HepT"/>
    <property type="match status" value="1"/>
</dbReference>
<dbReference type="InterPro" id="IPR000092">
    <property type="entry name" value="Polyprenyl_synt"/>
</dbReference>
<dbReference type="OrthoDB" id="9805316at2"/>
<dbReference type="PANTHER" id="PTHR12001">
    <property type="entry name" value="GERANYLGERANYL PYROPHOSPHATE SYNTHASE"/>
    <property type="match status" value="1"/>
</dbReference>
<dbReference type="SFLD" id="SFLDS00005">
    <property type="entry name" value="Isoprenoid_Synthase_Type_I"/>
    <property type="match status" value="1"/>
</dbReference>
<comment type="caution">
    <text evidence="12">The sequence shown here is derived from an EMBL/GenBank/DDBJ whole genome shotgun (WGS) entry which is preliminary data.</text>
</comment>
<evidence type="ECO:0000256" key="11">
    <source>
        <dbReference type="RuleBase" id="RU004466"/>
    </source>
</evidence>
<evidence type="ECO:0000256" key="9">
    <source>
        <dbReference type="ARBA" id="ARBA00066444"/>
    </source>
</evidence>
<dbReference type="GO" id="GO:0000010">
    <property type="term" value="F:heptaprenyl diphosphate synthase activity"/>
    <property type="evidence" value="ECO:0007669"/>
    <property type="project" value="UniProtKB-EC"/>
</dbReference>
<evidence type="ECO:0000256" key="10">
    <source>
        <dbReference type="ARBA" id="ARBA00070472"/>
    </source>
</evidence>
<evidence type="ECO:0000256" key="6">
    <source>
        <dbReference type="ARBA" id="ARBA00050780"/>
    </source>
</evidence>
<comment type="cofactor">
    <cofactor evidence="1">
        <name>Mg(2+)</name>
        <dbReference type="ChEBI" id="CHEBI:18420"/>
    </cofactor>
</comment>
<accession>A0A3M8CI62</accession>
<dbReference type="GO" id="GO:0046872">
    <property type="term" value="F:metal ion binding"/>
    <property type="evidence" value="ECO:0007669"/>
    <property type="project" value="UniProtKB-KW"/>
</dbReference>
<dbReference type="SUPFAM" id="SSF48576">
    <property type="entry name" value="Terpenoid synthases"/>
    <property type="match status" value="1"/>
</dbReference>
<comment type="catalytic activity">
    <reaction evidence="6">
        <text>4 isopentenyl diphosphate + (2E,6E)-farnesyl diphosphate = all-trans-heptaprenyl diphosphate + 4 diphosphate</text>
        <dbReference type="Rhea" id="RHEA:27794"/>
        <dbReference type="ChEBI" id="CHEBI:33019"/>
        <dbReference type="ChEBI" id="CHEBI:58206"/>
        <dbReference type="ChEBI" id="CHEBI:128769"/>
        <dbReference type="ChEBI" id="CHEBI:175763"/>
        <dbReference type="EC" id="2.5.1.30"/>
    </reaction>
</comment>
<sequence length="321" mass="36739">MNLVDIYFKMKKDVQYIEDELEKSIDTEVRELYQSSTHLLKAGGKRIRPVFVLLGGKWGDYDVKRLKHVAVPLELIHMATLVHDDVIDDADKRRGRETVRTKWDNKIAMYAGDYIFARALAIVAQLPIPQLHRILAHAMVEVCKGEIEQVKDLNNWEQNFRTYLRRIKRKTALLIAISCQMGAVASGAPQNIVRKMYWYGYNVGMAFQITDDILDFTGTEKQLGKPAGSDLVNGNITLPALYTAHHGRFRDRFQSWIADNTFWDHVDEAIQLVRKDDGIAYSQALAERYIARARSVLADLPDNQAKTSLLGIADFIIERKF</sequence>
<evidence type="ECO:0000256" key="4">
    <source>
        <dbReference type="ARBA" id="ARBA00022723"/>
    </source>
</evidence>
<dbReference type="Pfam" id="PF00348">
    <property type="entry name" value="polyprenyl_synt"/>
    <property type="match status" value="1"/>
</dbReference>
<dbReference type="EC" id="2.5.1.30" evidence="9"/>
<evidence type="ECO:0000256" key="5">
    <source>
        <dbReference type="ARBA" id="ARBA00022842"/>
    </source>
</evidence>
<dbReference type="GO" id="GO:0008299">
    <property type="term" value="P:isoprenoid biosynthetic process"/>
    <property type="evidence" value="ECO:0007669"/>
    <property type="project" value="InterPro"/>
</dbReference>
<keyword evidence="5" id="KW-0460">Magnesium</keyword>
<keyword evidence="4" id="KW-0479">Metal-binding</keyword>
<name>A0A3M8CI62_9BACL</name>
<dbReference type="InterPro" id="IPR014119">
    <property type="entry name" value="GerC3_HepT"/>
</dbReference>
<reference evidence="12 13" key="1">
    <citation type="submission" date="2018-10" db="EMBL/GenBank/DDBJ databases">
        <title>Phylogenomics of Brevibacillus.</title>
        <authorList>
            <person name="Dunlap C."/>
        </authorList>
    </citation>
    <scope>NUCLEOTIDE SEQUENCE [LARGE SCALE GENOMIC DNA]</scope>
    <source>
        <strain evidence="12 13">JCM 12215</strain>
    </source>
</reference>
<organism evidence="12 13">
    <name type="scientific">Brevibacillus invocatus</name>
    <dbReference type="NCBI Taxonomy" id="173959"/>
    <lineage>
        <taxon>Bacteria</taxon>
        <taxon>Bacillati</taxon>
        <taxon>Bacillota</taxon>
        <taxon>Bacilli</taxon>
        <taxon>Bacillales</taxon>
        <taxon>Paenibacillaceae</taxon>
        <taxon>Brevibacillus</taxon>
    </lineage>
</organism>
<dbReference type="Gene3D" id="1.10.600.10">
    <property type="entry name" value="Farnesyl Diphosphate Synthase"/>
    <property type="match status" value="1"/>
</dbReference>
<evidence type="ECO:0000256" key="3">
    <source>
        <dbReference type="ARBA" id="ARBA00022679"/>
    </source>
</evidence>
<dbReference type="PROSITE" id="PS00723">
    <property type="entry name" value="POLYPRENYL_SYNTHASE_1"/>
    <property type="match status" value="1"/>
</dbReference>
<evidence type="ECO:0000256" key="1">
    <source>
        <dbReference type="ARBA" id="ARBA00001946"/>
    </source>
</evidence>
<dbReference type="RefSeq" id="WP_122908313.1">
    <property type="nucleotide sequence ID" value="NZ_CBCSBE010000001.1"/>
</dbReference>
<keyword evidence="3 11" id="KW-0808">Transferase</keyword>
<dbReference type="EMBL" id="RHHR01000010">
    <property type="protein sequence ID" value="RNB75349.1"/>
    <property type="molecule type" value="Genomic_DNA"/>
</dbReference>
<dbReference type="InterPro" id="IPR008949">
    <property type="entry name" value="Isoprenoid_synthase_dom_sf"/>
</dbReference>
<dbReference type="FunFam" id="1.10.600.10:FF:000014">
    <property type="entry name" value="Heptaprenyl diphosphate synthase component II"/>
    <property type="match status" value="1"/>
</dbReference>
<evidence type="ECO:0000256" key="8">
    <source>
        <dbReference type="ARBA" id="ARBA00065985"/>
    </source>
</evidence>
<proteinExistence type="inferred from homology"/>
<gene>
    <name evidence="12" type="primary">hepT</name>
    <name evidence="12" type="ORF">EDM52_07105</name>
</gene>
<evidence type="ECO:0000313" key="13">
    <source>
        <dbReference type="Proteomes" id="UP000282028"/>
    </source>
</evidence>
<dbReference type="PROSITE" id="PS00444">
    <property type="entry name" value="POLYPRENYL_SYNTHASE_2"/>
    <property type="match status" value="1"/>
</dbReference>